<accession>A0AAW2WVA3</accession>
<gene>
    <name evidence="2" type="ORF">Slati_2241800</name>
</gene>
<reference evidence="2" key="2">
    <citation type="journal article" date="2024" name="Plant">
        <title>Genomic evolution and insights into agronomic trait innovations of Sesamum species.</title>
        <authorList>
            <person name="Miao H."/>
            <person name="Wang L."/>
            <person name="Qu L."/>
            <person name="Liu H."/>
            <person name="Sun Y."/>
            <person name="Le M."/>
            <person name="Wang Q."/>
            <person name="Wei S."/>
            <person name="Zheng Y."/>
            <person name="Lin W."/>
            <person name="Duan Y."/>
            <person name="Cao H."/>
            <person name="Xiong S."/>
            <person name="Wang X."/>
            <person name="Wei L."/>
            <person name="Li C."/>
            <person name="Ma Q."/>
            <person name="Ju M."/>
            <person name="Zhao R."/>
            <person name="Li G."/>
            <person name="Mu C."/>
            <person name="Tian Q."/>
            <person name="Mei H."/>
            <person name="Zhang T."/>
            <person name="Gao T."/>
            <person name="Zhang H."/>
        </authorList>
    </citation>
    <scope>NUCLEOTIDE SEQUENCE</scope>
    <source>
        <strain evidence="2">KEN1</strain>
    </source>
</reference>
<protein>
    <recommendedName>
        <fullName evidence="1">Integrase zinc-binding domain-containing protein</fullName>
    </recommendedName>
</protein>
<organism evidence="2">
    <name type="scientific">Sesamum latifolium</name>
    <dbReference type="NCBI Taxonomy" id="2727402"/>
    <lineage>
        <taxon>Eukaryota</taxon>
        <taxon>Viridiplantae</taxon>
        <taxon>Streptophyta</taxon>
        <taxon>Embryophyta</taxon>
        <taxon>Tracheophyta</taxon>
        <taxon>Spermatophyta</taxon>
        <taxon>Magnoliopsida</taxon>
        <taxon>eudicotyledons</taxon>
        <taxon>Gunneridae</taxon>
        <taxon>Pentapetalae</taxon>
        <taxon>asterids</taxon>
        <taxon>lamiids</taxon>
        <taxon>Lamiales</taxon>
        <taxon>Pedaliaceae</taxon>
        <taxon>Sesamum</taxon>
    </lineage>
</organism>
<feature type="domain" description="Integrase zinc-binding" evidence="1">
    <location>
        <begin position="112"/>
        <end position="162"/>
    </location>
</feature>
<name>A0AAW2WVA3_9LAMI</name>
<dbReference type="Gene3D" id="3.30.420.10">
    <property type="entry name" value="Ribonuclease H-like superfamily/Ribonuclease H"/>
    <property type="match status" value="1"/>
</dbReference>
<dbReference type="InterPro" id="IPR036397">
    <property type="entry name" value="RNaseH_sf"/>
</dbReference>
<dbReference type="SUPFAM" id="SSF53098">
    <property type="entry name" value="Ribonuclease H-like"/>
    <property type="match status" value="1"/>
</dbReference>
<sequence length="217" mass="24901">MAGMSMEDTPKTKCGYFMWMGHLRPRAVVQACYHVTARSKIPFGSSAYRNKSRLENPITKWIEEGHLSGDRWEAARLKRRATYFLIQAGILYKRSYTHPLLRCLSTEEGAYILQKIHSGYCGAHAGTWTLANKALRAGYFWPTMKQDARHLVSKCERCQKHSSLIHQPAEPLTTMLSPCPFTQWGIDIVGPFPIAFGQRKFLLVAIDYFTKWLRQSL</sequence>
<dbReference type="EMBL" id="JACGWN010000007">
    <property type="protein sequence ID" value="KAL0445191.1"/>
    <property type="molecule type" value="Genomic_DNA"/>
</dbReference>
<dbReference type="PANTHER" id="PTHR47266">
    <property type="entry name" value="ENDONUCLEASE-RELATED"/>
    <property type="match status" value="1"/>
</dbReference>
<dbReference type="InterPro" id="IPR041588">
    <property type="entry name" value="Integrase_H2C2"/>
</dbReference>
<dbReference type="Gene3D" id="1.10.340.70">
    <property type="match status" value="1"/>
</dbReference>
<dbReference type="GO" id="GO:0003676">
    <property type="term" value="F:nucleic acid binding"/>
    <property type="evidence" value="ECO:0007669"/>
    <property type="project" value="InterPro"/>
</dbReference>
<evidence type="ECO:0000259" key="1">
    <source>
        <dbReference type="Pfam" id="PF17921"/>
    </source>
</evidence>
<dbReference type="InterPro" id="IPR012337">
    <property type="entry name" value="RNaseH-like_sf"/>
</dbReference>
<proteinExistence type="predicted"/>
<reference evidence="2" key="1">
    <citation type="submission" date="2020-06" db="EMBL/GenBank/DDBJ databases">
        <authorList>
            <person name="Li T."/>
            <person name="Hu X."/>
            <person name="Zhang T."/>
            <person name="Song X."/>
            <person name="Zhang H."/>
            <person name="Dai N."/>
            <person name="Sheng W."/>
            <person name="Hou X."/>
            <person name="Wei L."/>
        </authorList>
    </citation>
    <scope>NUCLEOTIDE SEQUENCE</scope>
    <source>
        <strain evidence="2">KEN1</strain>
        <tissue evidence="2">Leaf</tissue>
    </source>
</reference>
<dbReference type="InterPro" id="IPR052160">
    <property type="entry name" value="Gypsy_RT_Integrase-like"/>
</dbReference>
<evidence type="ECO:0000313" key="2">
    <source>
        <dbReference type="EMBL" id="KAL0445191.1"/>
    </source>
</evidence>
<dbReference type="Pfam" id="PF17921">
    <property type="entry name" value="Integrase_H2C2"/>
    <property type="match status" value="1"/>
</dbReference>
<comment type="caution">
    <text evidence="2">The sequence shown here is derived from an EMBL/GenBank/DDBJ whole genome shotgun (WGS) entry which is preliminary data.</text>
</comment>
<dbReference type="AlphaFoldDB" id="A0AAW2WVA3"/>